<dbReference type="Proteomes" id="UP000319040">
    <property type="component" value="Unassembled WGS sequence"/>
</dbReference>
<dbReference type="Pfam" id="PF13650">
    <property type="entry name" value="Asp_protease_2"/>
    <property type="match status" value="1"/>
</dbReference>
<name>A0A521CML5_SACCC</name>
<dbReference type="InterPro" id="IPR021109">
    <property type="entry name" value="Peptidase_aspartic_dom_sf"/>
</dbReference>
<reference evidence="1 2" key="1">
    <citation type="submission" date="2017-05" db="EMBL/GenBank/DDBJ databases">
        <authorList>
            <person name="Varghese N."/>
            <person name="Submissions S."/>
        </authorList>
    </citation>
    <scope>NUCLEOTIDE SEQUENCE [LARGE SCALE GENOMIC DNA]</scope>
    <source>
        <strain evidence="1 2">DSM 27040</strain>
    </source>
</reference>
<sequence>MLKKILLGIGVLLLLVVILIAGVIYNTISQFKKLDQGELVTQFVTDTIPFTYSASGHIIIPVKINGSKKAYSFILDSGASNFVFSNTQAGCKLESSGFAISMGSKENGFLTKIRKINALQIGGLEFVNLNAKETEMNFDCMEEVYGLMGTGLMRHLVWQLDFDKQVIIVAKRLDELKFQDDKIEIPLYENKYGHHLSTHVKFGKQEKAKELMIDLGSNSTLSLKESSLLMDSLNLKSKRINGMASRGLGEHVKEITSVYRYYLLDSLLFNNSPYLAKNIPIGTSTNSLNLLGLGFFEKFKTTISWKDKILILEPYGSIPDFIWKTSGFSTKYDKEMNKVLIGTVTENTPASRMKIPLHAEVVSIDKFSFSDAASYCNYRNSTLVNDTTHLKIRVDGLIKEYQLIKESIFN</sequence>
<organism evidence="1 2">
    <name type="scientific">Saccharicrinis carchari</name>
    <dbReference type="NCBI Taxonomy" id="1168039"/>
    <lineage>
        <taxon>Bacteria</taxon>
        <taxon>Pseudomonadati</taxon>
        <taxon>Bacteroidota</taxon>
        <taxon>Bacteroidia</taxon>
        <taxon>Marinilabiliales</taxon>
        <taxon>Marinilabiliaceae</taxon>
        <taxon>Saccharicrinis</taxon>
    </lineage>
</organism>
<dbReference type="AlphaFoldDB" id="A0A521CML5"/>
<protein>
    <submittedName>
        <fullName evidence="1">Aspartyl protease</fullName>
    </submittedName>
</protein>
<keyword evidence="1" id="KW-0378">Hydrolase</keyword>
<keyword evidence="2" id="KW-1185">Reference proteome</keyword>
<dbReference type="CDD" id="cd05483">
    <property type="entry name" value="retropepsin_like_bacteria"/>
    <property type="match status" value="1"/>
</dbReference>
<evidence type="ECO:0000313" key="2">
    <source>
        <dbReference type="Proteomes" id="UP000319040"/>
    </source>
</evidence>
<evidence type="ECO:0000313" key="1">
    <source>
        <dbReference type="EMBL" id="SMO59930.1"/>
    </source>
</evidence>
<dbReference type="InterPro" id="IPR034122">
    <property type="entry name" value="Retropepsin-like_bacterial"/>
</dbReference>
<dbReference type="Gene3D" id="2.40.70.10">
    <property type="entry name" value="Acid Proteases"/>
    <property type="match status" value="1"/>
</dbReference>
<proteinExistence type="predicted"/>
<keyword evidence="1" id="KW-0645">Protease</keyword>
<accession>A0A521CML5</accession>
<dbReference type="GO" id="GO:0008233">
    <property type="term" value="F:peptidase activity"/>
    <property type="evidence" value="ECO:0007669"/>
    <property type="project" value="UniProtKB-KW"/>
</dbReference>
<gene>
    <name evidence="1" type="ORF">SAMN06265379_103228</name>
</gene>
<dbReference type="GO" id="GO:0006508">
    <property type="term" value="P:proteolysis"/>
    <property type="evidence" value="ECO:0007669"/>
    <property type="project" value="UniProtKB-KW"/>
</dbReference>
<dbReference type="EMBL" id="FXTB01000003">
    <property type="protein sequence ID" value="SMO59930.1"/>
    <property type="molecule type" value="Genomic_DNA"/>
</dbReference>
<dbReference type="RefSeq" id="WP_142532934.1">
    <property type="nucleotide sequence ID" value="NZ_FXTB01000003.1"/>
</dbReference>
<dbReference type="OrthoDB" id="5580718at2"/>